<dbReference type="PATRIC" id="fig|1122207.3.peg.165"/>
<dbReference type="Gene3D" id="3.40.50.300">
    <property type="entry name" value="P-loop containing nucleotide triphosphate hydrolases"/>
    <property type="match status" value="2"/>
</dbReference>
<dbReference type="AlphaFoldDB" id="X7EAD4"/>
<evidence type="ECO:0000256" key="3">
    <source>
        <dbReference type="ARBA" id="ARBA00022741"/>
    </source>
</evidence>
<dbReference type="InterPro" id="IPR050319">
    <property type="entry name" value="ABC_transp_ATP-bind"/>
</dbReference>
<evidence type="ECO:0000256" key="4">
    <source>
        <dbReference type="ARBA" id="ARBA00022840"/>
    </source>
</evidence>
<keyword evidence="4 6" id="KW-0067">ATP-binding</keyword>
<evidence type="ECO:0000313" key="7">
    <source>
        <dbReference type="Proteomes" id="UP000054058"/>
    </source>
</evidence>
<dbReference type="GO" id="GO:0055085">
    <property type="term" value="P:transmembrane transport"/>
    <property type="evidence" value="ECO:0007669"/>
    <property type="project" value="UniProtKB-ARBA"/>
</dbReference>
<comment type="similarity">
    <text evidence="1">Belongs to the ABC transporter superfamily.</text>
</comment>
<accession>X7EAD4</accession>
<gene>
    <name evidence="6" type="ORF">MUS1_00790</name>
</gene>
<comment type="caution">
    <text evidence="6">The sequence shown here is derived from an EMBL/GenBank/DDBJ whole genome shotgun (WGS) entry which is preliminary data.</text>
</comment>
<keyword evidence="3" id="KW-0547">Nucleotide-binding</keyword>
<dbReference type="NCBIfam" id="TIGR01727">
    <property type="entry name" value="oligo_HPY"/>
    <property type="match status" value="2"/>
</dbReference>
<proteinExistence type="inferred from homology"/>
<dbReference type="Pfam" id="PF00005">
    <property type="entry name" value="ABC_tran"/>
    <property type="match status" value="2"/>
</dbReference>
<dbReference type="Pfam" id="PF08352">
    <property type="entry name" value="oligo_HPY"/>
    <property type="match status" value="2"/>
</dbReference>
<dbReference type="OrthoDB" id="9784450at2"/>
<dbReference type="STRING" id="1122207.MUS1_00790"/>
<dbReference type="SUPFAM" id="SSF52540">
    <property type="entry name" value="P-loop containing nucleoside triphosphate hydrolases"/>
    <property type="match status" value="2"/>
</dbReference>
<dbReference type="FunFam" id="3.40.50.300:FF:000016">
    <property type="entry name" value="Oligopeptide ABC transporter ATP-binding component"/>
    <property type="match status" value="1"/>
</dbReference>
<name>X7EAD4_9GAMM</name>
<dbReference type="NCBIfam" id="NF008453">
    <property type="entry name" value="PRK11308.1"/>
    <property type="match status" value="2"/>
</dbReference>
<sequence>MTQTMVLDIKDYSLTYQTQSGPIRILENINLQIAKGEVLGLVGESGSAKSSLAYSVMRDLPGQVEMETGSMWLKGEDLMTMDEEELMHRRGKQISMVFQNAATALDPTQSLGDHVEETLQAHQAVSKLNKSKQETLKRVYELFELVGLPDPILMAKKYPHEVSGGEKQRVVLAMAISSNPDLILFDEPTSALDATTAVNMLDLFAEMQKKIGVAGLFISHDLGVVAEVADRVAVIYGGRIVEVATVEDLFANPKHPYTQSLLASLPRPSDIRYKRGLKIDEGTPPPRRGAVPNCNFSHRCPKHDPAICDHSRVLLEIQDDRKLACVRPDVAVNEEQARSSDILPPTTDIVLEVKNLTVKLGRASLLSELLNKEATQVHAVNNIDLKIHRGETVSLVGESGCGKSSLARALVGLNPFEGELCLNGCDIKALDAAYRADVQIIFQNPDSSLNPRHTLETILSRAIKLYRPDIAVKERSEAIQKLLEQVRLPAHYRNRYPHQLSGGEKQRVAIARAIAADPKVIICDEITSGLDAAVQAAIVALLRQIQQDTGVALLFITHDLAILRHIAHRTAVMYLGEIIETRSIAGLDHAPYHPYTEALLSSASSPDPKTETRQVRLKGSLPVRTSLLTGCGFESRCPRRIGDICHEQPAPIKSTAESSHILKCHHEIVDLERIEPVWKFT</sequence>
<dbReference type="EMBL" id="JAMB01000001">
    <property type="protein sequence ID" value="ETX12176.1"/>
    <property type="molecule type" value="Genomic_DNA"/>
</dbReference>
<dbReference type="PANTHER" id="PTHR43776">
    <property type="entry name" value="TRANSPORT ATP-BINDING PROTEIN"/>
    <property type="match status" value="1"/>
</dbReference>
<dbReference type="InterPro" id="IPR017871">
    <property type="entry name" value="ABC_transporter-like_CS"/>
</dbReference>
<keyword evidence="2" id="KW-0813">Transport</keyword>
<dbReference type="PANTHER" id="PTHR43776:SF7">
    <property type="entry name" value="D,D-DIPEPTIDE TRANSPORT ATP-BINDING PROTEIN DDPF-RELATED"/>
    <property type="match status" value="1"/>
</dbReference>
<dbReference type="SMART" id="SM00382">
    <property type="entry name" value="AAA"/>
    <property type="match status" value="2"/>
</dbReference>
<dbReference type="NCBIfam" id="NF007739">
    <property type="entry name" value="PRK10419.1"/>
    <property type="match status" value="2"/>
</dbReference>
<dbReference type="CDD" id="cd03257">
    <property type="entry name" value="ABC_NikE_OppD_transporters"/>
    <property type="match status" value="2"/>
</dbReference>
<dbReference type="InterPro" id="IPR003439">
    <property type="entry name" value="ABC_transporter-like_ATP-bd"/>
</dbReference>
<feature type="domain" description="ABC transporter" evidence="5">
    <location>
        <begin position="9"/>
        <end position="262"/>
    </location>
</feature>
<protein>
    <submittedName>
        <fullName evidence="6">Peptide ABC transporter ATP-binding protein</fullName>
    </submittedName>
</protein>
<feature type="domain" description="ABC transporter" evidence="5">
    <location>
        <begin position="351"/>
        <end position="600"/>
    </location>
</feature>
<evidence type="ECO:0000313" key="6">
    <source>
        <dbReference type="EMBL" id="ETX12176.1"/>
    </source>
</evidence>
<dbReference type="InterPro" id="IPR003593">
    <property type="entry name" value="AAA+_ATPase"/>
</dbReference>
<dbReference type="eggNOG" id="COG4172">
    <property type="taxonomic scope" value="Bacteria"/>
</dbReference>
<dbReference type="RefSeq" id="WP_051436022.1">
    <property type="nucleotide sequence ID" value="NZ_JAMB01000001.1"/>
</dbReference>
<dbReference type="GO" id="GO:0005524">
    <property type="term" value="F:ATP binding"/>
    <property type="evidence" value="ECO:0007669"/>
    <property type="project" value="UniProtKB-KW"/>
</dbReference>
<dbReference type="Proteomes" id="UP000054058">
    <property type="component" value="Unassembled WGS sequence"/>
</dbReference>
<reference evidence="6 7" key="1">
    <citation type="submission" date="2014-01" db="EMBL/GenBank/DDBJ databases">
        <title>Marinomonas ushuaiensis DSM 15871 Genome Sequencing.</title>
        <authorList>
            <person name="Lai Q."/>
            <person name="Shao Z.S."/>
        </authorList>
    </citation>
    <scope>NUCLEOTIDE SEQUENCE [LARGE SCALE GENOMIC DNA]</scope>
    <source>
        <strain evidence="6 7">DSM 15871</strain>
    </source>
</reference>
<keyword evidence="7" id="KW-1185">Reference proteome</keyword>
<dbReference type="InterPro" id="IPR027417">
    <property type="entry name" value="P-loop_NTPase"/>
</dbReference>
<evidence type="ECO:0000256" key="1">
    <source>
        <dbReference type="ARBA" id="ARBA00005417"/>
    </source>
</evidence>
<dbReference type="InterPro" id="IPR013563">
    <property type="entry name" value="Oligopep_ABC_C"/>
</dbReference>
<dbReference type="PROSITE" id="PS00211">
    <property type="entry name" value="ABC_TRANSPORTER_1"/>
    <property type="match status" value="2"/>
</dbReference>
<dbReference type="PROSITE" id="PS50893">
    <property type="entry name" value="ABC_TRANSPORTER_2"/>
    <property type="match status" value="2"/>
</dbReference>
<dbReference type="GO" id="GO:0016887">
    <property type="term" value="F:ATP hydrolysis activity"/>
    <property type="evidence" value="ECO:0007669"/>
    <property type="project" value="InterPro"/>
</dbReference>
<evidence type="ECO:0000259" key="5">
    <source>
        <dbReference type="PROSITE" id="PS50893"/>
    </source>
</evidence>
<organism evidence="6 7">
    <name type="scientific">Marinomonas ushuaiensis DSM 15871</name>
    <dbReference type="NCBI Taxonomy" id="1122207"/>
    <lineage>
        <taxon>Bacteria</taxon>
        <taxon>Pseudomonadati</taxon>
        <taxon>Pseudomonadota</taxon>
        <taxon>Gammaproteobacteria</taxon>
        <taxon>Oceanospirillales</taxon>
        <taxon>Oceanospirillaceae</taxon>
        <taxon>Marinomonas</taxon>
    </lineage>
</organism>
<evidence type="ECO:0000256" key="2">
    <source>
        <dbReference type="ARBA" id="ARBA00022448"/>
    </source>
</evidence>
<dbReference type="GO" id="GO:0015833">
    <property type="term" value="P:peptide transport"/>
    <property type="evidence" value="ECO:0007669"/>
    <property type="project" value="InterPro"/>
</dbReference>